<dbReference type="InterPro" id="IPR010119">
    <property type="entry name" value="Gluconeogen_factor"/>
</dbReference>
<dbReference type="RefSeq" id="WP_118272312.1">
    <property type="nucleotide sequence ID" value="NZ_QSJI01000008.1"/>
</dbReference>
<dbReference type="InterPro" id="IPR002882">
    <property type="entry name" value="CofD"/>
</dbReference>
<dbReference type="GO" id="GO:0005737">
    <property type="term" value="C:cytoplasm"/>
    <property type="evidence" value="ECO:0007669"/>
    <property type="project" value="UniProtKB-SubCell"/>
</dbReference>
<dbReference type="CDD" id="cd07187">
    <property type="entry name" value="YvcK_like"/>
    <property type="match status" value="1"/>
</dbReference>
<dbReference type="Proteomes" id="UP000286050">
    <property type="component" value="Unassembled WGS sequence"/>
</dbReference>
<comment type="caution">
    <text evidence="3">The sequence shown here is derived from an EMBL/GenBank/DDBJ whole genome shotgun (WGS) entry which is preliminary data.</text>
</comment>
<evidence type="ECO:0000313" key="4">
    <source>
        <dbReference type="Proteomes" id="UP000286050"/>
    </source>
</evidence>
<reference evidence="3 4" key="1">
    <citation type="submission" date="2018-08" db="EMBL/GenBank/DDBJ databases">
        <title>A genome reference for cultivated species of the human gut microbiota.</title>
        <authorList>
            <person name="Zou Y."/>
            <person name="Xue W."/>
            <person name="Luo G."/>
        </authorList>
    </citation>
    <scope>NUCLEOTIDE SEQUENCE [LARGE SCALE GENOMIC DNA]</scope>
    <source>
        <strain evidence="3 4">AM30-5LB</strain>
    </source>
</reference>
<evidence type="ECO:0000256" key="2">
    <source>
        <dbReference type="HAMAP-Rule" id="MF_00973"/>
    </source>
</evidence>
<dbReference type="InterPro" id="IPR038136">
    <property type="entry name" value="CofD-like_dom_sf"/>
</dbReference>
<name>A0A414FUP4_9ACTN</name>
<dbReference type="GO" id="GO:0043743">
    <property type="term" value="F:LPPG:FO 2-phospho-L-lactate transferase activity"/>
    <property type="evidence" value="ECO:0007669"/>
    <property type="project" value="InterPro"/>
</dbReference>
<dbReference type="Pfam" id="PF01933">
    <property type="entry name" value="CofD"/>
    <property type="match status" value="1"/>
</dbReference>
<dbReference type="PANTHER" id="PTHR30135">
    <property type="entry name" value="UNCHARACTERIZED PROTEIN YVCK-RELATED"/>
    <property type="match status" value="1"/>
</dbReference>
<accession>A0A414FUP4</accession>
<evidence type="ECO:0000256" key="1">
    <source>
        <dbReference type="ARBA" id="ARBA00022490"/>
    </source>
</evidence>
<dbReference type="Gene3D" id="3.40.50.10680">
    <property type="entry name" value="CofD-like domains"/>
    <property type="match status" value="1"/>
</dbReference>
<sequence>MPDQRLRAVSIGGGTGQPRLIAALRLMGAHIDSVVAMADDGGSTGLLREREHIVPPGDVRKCLSALAADPTAPLARAFAHRFPYIDDHALGNLLLVALAKETDSFVGAIRTCERLLECVGHVHPSTLELVSLSGRTREGDAVHGQARISYGMRAMSEVRLEPACPAANEEAVEAILNADLVVLGPGSLFTSIIPNVLVPGIRDALAATSATRVFVCPKIDSLGETAGMSVADHAEALVSCGLEGALDAVLVHRAQSPEFVHPYEKRAWQRIVERAAREAAEHAAADEGPLSASMIDAVKQAPFGPIEASAADLERIGSLAGRVVVRDFTGGESPAVHDVGRLAAALAEVMR</sequence>
<dbReference type="HAMAP" id="MF_00973">
    <property type="entry name" value="Gluconeogen_factor"/>
    <property type="match status" value="1"/>
</dbReference>
<dbReference type="GO" id="GO:0008360">
    <property type="term" value="P:regulation of cell shape"/>
    <property type="evidence" value="ECO:0007669"/>
    <property type="project" value="UniProtKB-UniRule"/>
</dbReference>
<comment type="function">
    <text evidence="2">Required for morphogenesis under gluconeogenic growth conditions.</text>
</comment>
<organism evidence="3 4">
    <name type="scientific">Collinsella intestinalis</name>
    <dbReference type="NCBI Taxonomy" id="147207"/>
    <lineage>
        <taxon>Bacteria</taxon>
        <taxon>Bacillati</taxon>
        <taxon>Actinomycetota</taxon>
        <taxon>Coriobacteriia</taxon>
        <taxon>Coriobacteriales</taxon>
        <taxon>Coriobacteriaceae</taxon>
        <taxon>Collinsella</taxon>
    </lineage>
</organism>
<evidence type="ECO:0000313" key="3">
    <source>
        <dbReference type="EMBL" id="RHD54608.1"/>
    </source>
</evidence>
<dbReference type="PANTHER" id="PTHR30135:SF3">
    <property type="entry name" value="GLUCONEOGENESIS FACTOR-RELATED"/>
    <property type="match status" value="1"/>
</dbReference>
<dbReference type="SUPFAM" id="SSF142338">
    <property type="entry name" value="CofD-like"/>
    <property type="match status" value="1"/>
</dbReference>
<proteinExistence type="inferred from homology"/>
<dbReference type="NCBIfam" id="TIGR01826">
    <property type="entry name" value="CofD_related"/>
    <property type="match status" value="1"/>
</dbReference>
<gene>
    <name evidence="3" type="ORF">DW787_07545</name>
</gene>
<comment type="subcellular location">
    <subcellularLocation>
        <location evidence="2">Cytoplasm</location>
    </subcellularLocation>
</comment>
<dbReference type="EMBL" id="QSJI01000008">
    <property type="protein sequence ID" value="RHD54608.1"/>
    <property type="molecule type" value="Genomic_DNA"/>
</dbReference>
<keyword evidence="1 2" id="KW-0963">Cytoplasm</keyword>
<protein>
    <recommendedName>
        <fullName evidence="2">Putative gluconeogenesis factor</fullName>
    </recommendedName>
</protein>
<dbReference type="AlphaFoldDB" id="A0A414FUP4"/>
<comment type="similarity">
    <text evidence="2">Belongs to the gluconeogenesis factor family.</text>
</comment>